<organism evidence="2 3">
    <name type="scientific">Rhizophagus irregularis</name>
    <dbReference type="NCBI Taxonomy" id="588596"/>
    <lineage>
        <taxon>Eukaryota</taxon>
        <taxon>Fungi</taxon>
        <taxon>Fungi incertae sedis</taxon>
        <taxon>Mucoromycota</taxon>
        <taxon>Glomeromycotina</taxon>
        <taxon>Glomeromycetes</taxon>
        <taxon>Glomerales</taxon>
        <taxon>Glomeraceae</taxon>
        <taxon>Rhizophagus</taxon>
    </lineage>
</organism>
<feature type="domain" description="Protein kinase" evidence="1">
    <location>
        <begin position="74"/>
        <end position="279"/>
    </location>
</feature>
<dbReference type="Proteomes" id="UP000684084">
    <property type="component" value="Unassembled WGS sequence"/>
</dbReference>
<dbReference type="AlphaFoldDB" id="A0A915YVA3"/>
<evidence type="ECO:0000313" key="2">
    <source>
        <dbReference type="EMBL" id="CAB5342308.1"/>
    </source>
</evidence>
<dbReference type="OrthoDB" id="2370539at2759"/>
<dbReference type="GO" id="GO:0004674">
    <property type="term" value="F:protein serine/threonine kinase activity"/>
    <property type="evidence" value="ECO:0007669"/>
    <property type="project" value="TreeGrafter"/>
</dbReference>
<dbReference type="EMBL" id="CAGKOT010000005">
    <property type="protein sequence ID" value="CAB5342308.1"/>
    <property type="molecule type" value="Genomic_DNA"/>
</dbReference>
<dbReference type="PANTHER" id="PTHR44329:SF214">
    <property type="entry name" value="PROTEIN KINASE DOMAIN-CONTAINING PROTEIN"/>
    <property type="match status" value="1"/>
</dbReference>
<dbReference type="InterPro" id="IPR051681">
    <property type="entry name" value="Ser/Thr_Kinases-Pseudokinases"/>
</dbReference>
<dbReference type="Pfam" id="PF07714">
    <property type="entry name" value="PK_Tyr_Ser-Thr"/>
    <property type="match status" value="1"/>
</dbReference>
<dbReference type="InterPro" id="IPR000719">
    <property type="entry name" value="Prot_kinase_dom"/>
</dbReference>
<dbReference type="GO" id="GO:0005524">
    <property type="term" value="F:ATP binding"/>
    <property type="evidence" value="ECO:0007669"/>
    <property type="project" value="InterPro"/>
</dbReference>
<name>A0A915YVA3_9GLOM</name>
<dbReference type="InterPro" id="IPR001245">
    <property type="entry name" value="Ser-Thr/Tyr_kinase_cat_dom"/>
</dbReference>
<dbReference type="PANTHER" id="PTHR44329">
    <property type="entry name" value="SERINE/THREONINE-PROTEIN KINASE TNNI3K-RELATED"/>
    <property type="match status" value="1"/>
</dbReference>
<protein>
    <recommendedName>
        <fullName evidence="1">Protein kinase domain-containing protein</fullName>
    </recommendedName>
</protein>
<dbReference type="VEuPathDB" id="FungiDB:RhiirFUN_024581"/>
<proteinExistence type="predicted"/>
<accession>A0A915YVA3</accession>
<comment type="caution">
    <text evidence="2">The sequence shown here is derived from an EMBL/GenBank/DDBJ whole genome shotgun (WGS) entry which is preliminary data.</text>
</comment>
<gene>
    <name evidence="2" type="ORF">CHRIB12_LOCUS3757</name>
</gene>
<evidence type="ECO:0000259" key="1">
    <source>
        <dbReference type="PROSITE" id="PS50011"/>
    </source>
</evidence>
<reference evidence="2" key="1">
    <citation type="submission" date="2020-05" db="EMBL/GenBank/DDBJ databases">
        <authorList>
            <person name="Rincon C."/>
            <person name="Sanders R I."/>
            <person name="Robbins C."/>
            <person name="Chaturvedi A."/>
        </authorList>
    </citation>
    <scope>NUCLEOTIDE SEQUENCE</scope>
    <source>
        <strain evidence="2">CHB12</strain>
    </source>
</reference>
<dbReference type="PROSITE" id="PS50011">
    <property type="entry name" value="PROTEIN_KINASE_DOM"/>
    <property type="match status" value="1"/>
</dbReference>
<evidence type="ECO:0000313" key="3">
    <source>
        <dbReference type="Proteomes" id="UP000684084"/>
    </source>
</evidence>
<sequence length="279" mass="32492">MDLNNELVSDHESYLDVNKLEISLNSQSQKHAQSDSLNILIRSIKSIISNINNNDWLEKSIDNEDIKLYEYSDFKNIQSIKKGSFGSIVRATLNNIDDLFALKSFNNDEATLCEIVREIKLHQFIAHENIIQFYGITKMENVDQMNMNKYILVFEYADNDKTSNVYSFGILLWQISSGYRPFRDEGYNVKLILDILSGKREKIIDGTPEEYSKLYAECWNYDSQKRPNMQQVVSTLNQLKSSNNFQDNNPKSYVVWVLAKTLRQKNIYLSCNMPMRPAF</sequence>